<sequence length="650" mass="73906">MTKLEMKDRIPYDSYSNYLHSRLKELENKKDALTKLLHQLKSNIHLKENFLTHIGAEIYIEKSPQEARRFVERQLRFNSEDIKRVSNEVSDVKLRVRASLQADSVSSPGDATPSTLPIVEIQERLDEYGNVIGAKLNDRPFFLPNDLAEPLSDDSSKHSGHGDKACAKLDTARISTDTMPQTENARNLEKNEVQVNDQIAELLYDMELKSPRSELITSPLEGTSEKRLNNEGFLTTTPDLYELEMMAGELDMQDEFSKEDGDFDYDFEDSEDDLLESGTQVDFLNKLDTTLLPGNHYFHDRLRDEITALRRQKKEDLSSSPINEGRQVRFKDTLEIKEIENVSSELLKISYDKLRLLRFKATRSSPDKIKAAVQMPQATYDNLSRKEACPSDKTNDYDEHVVLDIVERAQSPRDIVGSFPVRDRSCTTEVTLDSTESFSIVPPHESTQGLETPEFPGDTAPDARIKGDASVILAKVMTESTTFGREKNSQNQMDTLVESYNNGDFDTDLTLSGPVVSKLDDFSILNKMIESMSTQDTRRISESAPSVYDQQSHIVHTSSETDSVSSESSDEAIMTDFITEREEESHNFLSSTENIHDLDEVEQYVIEREVSEQYYRLKEKLGQQEFPGTEGQETSDKGGLSRFKLRRMKA</sequence>
<feature type="domain" description="DUF3835" evidence="2">
    <location>
        <begin position="577"/>
        <end position="648"/>
    </location>
</feature>
<dbReference type="InterPro" id="IPR024325">
    <property type="entry name" value="DUF3835"/>
</dbReference>
<name>A0A4P6XFM8_9ASCO</name>
<evidence type="ECO:0000259" key="2">
    <source>
        <dbReference type="Pfam" id="PF12927"/>
    </source>
</evidence>
<dbReference type="Proteomes" id="UP000292447">
    <property type="component" value="Chromosome I"/>
</dbReference>
<dbReference type="EMBL" id="CP034456">
    <property type="protein sequence ID" value="QBM86050.1"/>
    <property type="molecule type" value="Genomic_DNA"/>
</dbReference>
<accession>A0A4P6XFM8</accession>
<reference evidence="4" key="1">
    <citation type="submission" date="2019-03" db="EMBL/GenBank/DDBJ databases">
        <title>Snf2 controls pulcherriminic acid biosynthesis and connects pigmentation and antifungal activity of the yeast Metschnikowia pulcherrima.</title>
        <authorList>
            <person name="Gore-Lloyd D."/>
            <person name="Sumann I."/>
            <person name="Brachmann A.O."/>
            <person name="Schneeberger K."/>
            <person name="Ortiz-Merino R.A."/>
            <person name="Moreno-Beltran M."/>
            <person name="Schlaefli M."/>
            <person name="Kirner P."/>
            <person name="Santos Kron A."/>
            <person name="Wolfe K.H."/>
            <person name="Piel J."/>
            <person name="Ahrens C.H."/>
            <person name="Henk D."/>
            <person name="Freimoser F.M."/>
        </authorList>
    </citation>
    <scope>NUCLEOTIDE SEQUENCE [LARGE SCALE GENOMIC DNA]</scope>
    <source>
        <strain evidence="4">APC 1.2</strain>
    </source>
</reference>
<feature type="region of interest" description="Disordered" evidence="1">
    <location>
        <begin position="622"/>
        <end position="650"/>
    </location>
</feature>
<dbReference type="AlphaFoldDB" id="A0A4P6XFM8"/>
<protein>
    <recommendedName>
        <fullName evidence="2">DUF3835 domain-containing protein</fullName>
    </recommendedName>
</protein>
<gene>
    <name evidence="3" type="ORF">METSCH_A06830</name>
</gene>
<organism evidence="3 4">
    <name type="scientific">Metschnikowia aff. pulcherrima</name>
    <dbReference type="NCBI Taxonomy" id="2163413"/>
    <lineage>
        <taxon>Eukaryota</taxon>
        <taxon>Fungi</taxon>
        <taxon>Dikarya</taxon>
        <taxon>Ascomycota</taxon>
        <taxon>Saccharomycotina</taxon>
        <taxon>Pichiomycetes</taxon>
        <taxon>Metschnikowiaceae</taxon>
        <taxon>Metschnikowia</taxon>
    </lineage>
</organism>
<proteinExistence type="predicted"/>
<evidence type="ECO:0000313" key="4">
    <source>
        <dbReference type="Proteomes" id="UP000292447"/>
    </source>
</evidence>
<dbReference type="Pfam" id="PF12927">
    <property type="entry name" value="DUF3835"/>
    <property type="match status" value="1"/>
</dbReference>
<dbReference type="STRING" id="2163413.A0A4P6XFM8"/>
<evidence type="ECO:0000313" key="3">
    <source>
        <dbReference type="EMBL" id="QBM86050.1"/>
    </source>
</evidence>
<keyword evidence="4" id="KW-1185">Reference proteome</keyword>
<dbReference type="SUPFAM" id="SSF46579">
    <property type="entry name" value="Prefoldin"/>
    <property type="match status" value="1"/>
</dbReference>
<feature type="region of interest" description="Disordered" evidence="1">
    <location>
        <begin position="439"/>
        <end position="463"/>
    </location>
</feature>
<evidence type="ECO:0000256" key="1">
    <source>
        <dbReference type="SAM" id="MobiDB-lite"/>
    </source>
</evidence>